<gene>
    <name evidence="4" type="ORF">J2Z37_000988</name>
</gene>
<comment type="caution">
    <text evidence="4">The sequence shown here is derived from an EMBL/GenBank/DDBJ whole genome shotgun (WGS) entry which is preliminary data.</text>
</comment>
<protein>
    <submittedName>
        <fullName evidence="4">Guanine deaminase</fullName>
        <ecNumber evidence="4">3.5.4.3</ecNumber>
    </submittedName>
</protein>
<dbReference type="PROSITE" id="PS51747">
    <property type="entry name" value="CYT_DCMP_DEAMINASES_2"/>
    <property type="match status" value="1"/>
</dbReference>
<name>A0ABS4GL57_9BACL</name>
<feature type="domain" description="CMP/dCMP-type deaminase" evidence="3">
    <location>
        <begin position="1"/>
        <end position="125"/>
    </location>
</feature>
<evidence type="ECO:0000259" key="3">
    <source>
        <dbReference type="PROSITE" id="PS51747"/>
    </source>
</evidence>
<evidence type="ECO:0000256" key="2">
    <source>
        <dbReference type="ARBA" id="ARBA00022833"/>
    </source>
</evidence>
<dbReference type="RefSeq" id="WP_209809096.1">
    <property type="nucleotide sequence ID" value="NZ_JAGGKT010000002.1"/>
</dbReference>
<evidence type="ECO:0000256" key="1">
    <source>
        <dbReference type="ARBA" id="ARBA00022723"/>
    </source>
</evidence>
<dbReference type="EC" id="3.5.4.3" evidence="4"/>
<keyword evidence="2" id="KW-0862">Zinc</keyword>
<reference evidence="4 5" key="1">
    <citation type="submission" date="2021-03" db="EMBL/GenBank/DDBJ databases">
        <title>Genomic Encyclopedia of Type Strains, Phase IV (KMG-IV): sequencing the most valuable type-strain genomes for metagenomic binning, comparative biology and taxonomic classification.</title>
        <authorList>
            <person name="Goeker M."/>
        </authorList>
    </citation>
    <scope>NUCLEOTIDE SEQUENCE [LARGE SCALE GENOMIC DNA]</scope>
    <source>
        <strain evidence="4 5">DSM 24738</strain>
    </source>
</reference>
<dbReference type="SUPFAM" id="SSF53927">
    <property type="entry name" value="Cytidine deaminase-like"/>
    <property type="match status" value="1"/>
</dbReference>
<sequence length="156" mass="17426">MEREKWMEMAIQLALDNVTKGHGGPFGAVVVKDGKVIGVGRNEVTANNDPTAHAEIQAIREACSHLGDFQLAGCEIYTSCEPCPMCIGAIYWSRPKAVYYACSKEDAARIGFDDHFIYQQLALPFAERSVEMKKIYPETSSLPFQAWESTQNKIIY</sequence>
<organism evidence="4 5">
    <name type="scientific">Ammoniphilus resinae</name>
    <dbReference type="NCBI Taxonomy" id="861532"/>
    <lineage>
        <taxon>Bacteria</taxon>
        <taxon>Bacillati</taxon>
        <taxon>Bacillota</taxon>
        <taxon>Bacilli</taxon>
        <taxon>Bacillales</taxon>
        <taxon>Paenibacillaceae</taxon>
        <taxon>Aneurinibacillus group</taxon>
        <taxon>Ammoniphilus</taxon>
    </lineage>
</organism>
<dbReference type="GO" id="GO:0008892">
    <property type="term" value="F:guanine deaminase activity"/>
    <property type="evidence" value="ECO:0007669"/>
    <property type="project" value="UniProtKB-EC"/>
</dbReference>
<proteinExistence type="predicted"/>
<dbReference type="Proteomes" id="UP001519343">
    <property type="component" value="Unassembled WGS sequence"/>
</dbReference>
<dbReference type="Gene3D" id="3.40.140.10">
    <property type="entry name" value="Cytidine Deaminase, domain 2"/>
    <property type="match status" value="1"/>
</dbReference>
<dbReference type="InterPro" id="IPR002125">
    <property type="entry name" value="CMP_dCMP_dom"/>
</dbReference>
<keyword evidence="4" id="KW-0378">Hydrolase</keyword>
<dbReference type="CDD" id="cd01285">
    <property type="entry name" value="nucleoside_deaminase"/>
    <property type="match status" value="1"/>
</dbReference>
<keyword evidence="5" id="KW-1185">Reference proteome</keyword>
<dbReference type="PROSITE" id="PS00903">
    <property type="entry name" value="CYT_DCMP_DEAMINASES_1"/>
    <property type="match status" value="1"/>
</dbReference>
<keyword evidence="1" id="KW-0479">Metal-binding</keyword>
<dbReference type="InterPro" id="IPR016193">
    <property type="entry name" value="Cytidine_deaminase-like"/>
</dbReference>
<evidence type="ECO:0000313" key="4">
    <source>
        <dbReference type="EMBL" id="MBP1930991.1"/>
    </source>
</evidence>
<dbReference type="PANTHER" id="PTHR11079">
    <property type="entry name" value="CYTOSINE DEAMINASE FAMILY MEMBER"/>
    <property type="match status" value="1"/>
</dbReference>
<evidence type="ECO:0000313" key="5">
    <source>
        <dbReference type="Proteomes" id="UP001519343"/>
    </source>
</evidence>
<dbReference type="EMBL" id="JAGGKT010000002">
    <property type="protein sequence ID" value="MBP1930991.1"/>
    <property type="molecule type" value="Genomic_DNA"/>
</dbReference>
<dbReference type="Pfam" id="PF00383">
    <property type="entry name" value="dCMP_cyt_deam_1"/>
    <property type="match status" value="1"/>
</dbReference>
<accession>A0ABS4GL57</accession>
<dbReference type="PANTHER" id="PTHR11079:SF161">
    <property type="entry name" value="CMP_DCMP-TYPE DEAMINASE DOMAIN-CONTAINING PROTEIN"/>
    <property type="match status" value="1"/>
</dbReference>
<dbReference type="InterPro" id="IPR016192">
    <property type="entry name" value="APOBEC/CMP_deaminase_Zn-bd"/>
</dbReference>